<dbReference type="AlphaFoldDB" id="A0A1V9YVZ6"/>
<keyword evidence="2" id="KW-0812">Transmembrane</keyword>
<dbReference type="EMBL" id="JNBR01000734">
    <property type="protein sequence ID" value="OQR89793.1"/>
    <property type="molecule type" value="Genomic_DNA"/>
</dbReference>
<evidence type="ECO:0000313" key="5">
    <source>
        <dbReference type="Proteomes" id="UP000243579"/>
    </source>
</evidence>
<dbReference type="InterPro" id="IPR010308">
    <property type="entry name" value="TRP_C"/>
</dbReference>
<dbReference type="Pfam" id="PF06011">
    <property type="entry name" value="TRP"/>
    <property type="match status" value="1"/>
</dbReference>
<name>A0A1V9YVZ6_ACHHY</name>
<gene>
    <name evidence="4" type="ORF">ACHHYP_06046</name>
</gene>
<dbReference type="PANTHER" id="PTHR31145">
    <property type="entry name" value="INTEGRAL MEMBRANE PROTEIN (AFU_ORTHOLOGUE AFUA_7G01610)"/>
    <property type="match status" value="1"/>
</dbReference>
<sequence>MIPLVPTPSPVQTLDDQTKKLIEGLPTTAPAATNNDQQFLQVTTPIPGSNATTAPVPEDRQTAAPNDHSELINRGDGSVAGETAADLKAKATVGTEPAALATVRYVTSAVIGVTLVVLAFFQFIAINPSYIPPDTGMERAFAPNAWELPTFVAFLQSVGLLSLARNANVPQLFYMNFLDSLSWLNMLIRGSAPSAAANSVSSVQLQSHRQLASTSTAYDATGYIDFSVRSNVAEKDWFFRLWIALLVVLAVLLVVVIGTALVSSWMVKRGNPFHSETSDSHKRSVSLRSISRRLLGMCVTVVFFSYLPLSMVSMFEILQDASSSGFPHTNAVLSMITLALLVGCLVAGAVVVHRKSEAGLSRWQVRVVWGVAYGPYFYSHRLFFVVTTAVQLLSGVLVASVTTSGAAPLIALIVLHAVYVVVMIVLNPFQC</sequence>
<dbReference type="STRING" id="1202772.A0A1V9YVZ6"/>
<proteinExistence type="predicted"/>
<comment type="caution">
    <text evidence="4">The sequence shown here is derived from an EMBL/GenBank/DDBJ whole genome shotgun (WGS) entry which is preliminary data.</text>
</comment>
<feature type="transmembrane region" description="Helical" evidence="2">
    <location>
        <begin position="407"/>
        <end position="426"/>
    </location>
</feature>
<feature type="compositionally biased region" description="Polar residues" evidence="1">
    <location>
        <begin position="43"/>
        <end position="53"/>
    </location>
</feature>
<keyword evidence="2" id="KW-1133">Transmembrane helix</keyword>
<evidence type="ECO:0000259" key="3">
    <source>
        <dbReference type="Pfam" id="PF06011"/>
    </source>
</evidence>
<evidence type="ECO:0000313" key="4">
    <source>
        <dbReference type="EMBL" id="OQR89793.1"/>
    </source>
</evidence>
<organism evidence="4 5">
    <name type="scientific">Achlya hypogyna</name>
    <name type="common">Oomycete</name>
    <name type="synonym">Protoachlya hypogyna</name>
    <dbReference type="NCBI Taxonomy" id="1202772"/>
    <lineage>
        <taxon>Eukaryota</taxon>
        <taxon>Sar</taxon>
        <taxon>Stramenopiles</taxon>
        <taxon>Oomycota</taxon>
        <taxon>Saprolegniomycetes</taxon>
        <taxon>Saprolegniales</taxon>
        <taxon>Achlyaceae</taxon>
        <taxon>Achlya</taxon>
    </lineage>
</organism>
<evidence type="ECO:0000256" key="1">
    <source>
        <dbReference type="SAM" id="MobiDB-lite"/>
    </source>
</evidence>
<dbReference type="OrthoDB" id="72921at2759"/>
<dbReference type="PANTHER" id="PTHR31145:SF6">
    <property type="entry name" value="INTEGRAL MEMBRANE PROTEIN (AFU_ORTHOLOGUE AFUA_7G01610)"/>
    <property type="match status" value="1"/>
</dbReference>
<dbReference type="GO" id="GO:0016020">
    <property type="term" value="C:membrane"/>
    <property type="evidence" value="ECO:0007669"/>
    <property type="project" value="TreeGrafter"/>
</dbReference>
<keyword evidence="5" id="KW-1185">Reference proteome</keyword>
<feature type="transmembrane region" description="Helical" evidence="2">
    <location>
        <begin position="331"/>
        <end position="352"/>
    </location>
</feature>
<evidence type="ECO:0000256" key="2">
    <source>
        <dbReference type="SAM" id="Phobius"/>
    </source>
</evidence>
<feature type="compositionally biased region" description="Basic and acidic residues" evidence="1">
    <location>
        <begin position="57"/>
        <end position="73"/>
    </location>
</feature>
<dbReference type="InterPro" id="IPR040241">
    <property type="entry name" value="TRP_Flc/Pkd2-like"/>
</dbReference>
<keyword evidence="2" id="KW-0472">Membrane</keyword>
<dbReference type="Proteomes" id="UP000243579">
    <property type="component" value="Unassembled WGS sequence"/>
</dbReference>
<feature type="transmembrane region" description="Helical" evidence="2">
    <location>
        <begin position="237"/>
        <end position="262"/>
    </location>
</feature>
<dbReference type="GO" id="GO:0055085">
    <property type="term" value="P:transmembrane transport"/>
    <property type="evidence" value="ECO:0007669"/>
    <property type="project" value="TreeGrafter"/>
</dbReference>
<reference evidence="4 5" key="1">
    <citation type="journal article" date="2014" name="Genome Biol. Evol.">
        <title>The secreted proteins of Achlya hypogyna and Thraustotheca clavata identify the ancestral oomycete secretome and reveal gene acquisitions by horizontal gene transfer.</title>
        <authorList>
            <person name="Misner I."/>
            <person name="Blouin N."/>
            <person name="Leonard G."/>
            <person name="Richards T.A."/>
            <person name="Lane C.E."/>
        </authorList>
    </citation>
    <scope>NUCLEOTIDE SEQUENCE [LARGE SCALE GENOMIC DNA]</scope>
    <source>
        <strain evidence="4 5">ATCC 48635</strain>
    </source>
</reference>
<protein>
    <submittedName>
        <fullName evidence="4">Mucin-like protein</fullName>
    </submittedName>
</protein>
<feature type="domain" description="TRP C-terminal" evidence="3">
    <location>
        <begin position="103"/>
        <end position="430"/>
    </location>
</feature>
<accession>A0A1V9YVZ6</accession>
<feature type="transmembrane region" description="Helical" evidence="2">
    <location>
        <begin position="294"/>
        <end position="311"/>
    </location>
</feature>
<feature type="region of interest" description="Disordered" evidence="1">
    <location>
        <begin position="43"/>
        <end position="76"/>
    </location>
</feature>
<feature type="non-terminal residue" evidence="4">
    <location>
        <position position="431"/>
    </location>
</feature>
<feature type="transmembrane region" description="Helical" evidence="2">
    <location>
        <begin position="105"/>
        <end position="126"/>
    </location>
</feature>